<keyword evidence="3" id="KW-0489">Methyltransferase</keyword>
<dbReference type="SUPFAM" id="SSF53335">
    <property type="entry name" value="S-adenosyl-L-methionine-dependent methyltransferases"/>
    <property type="match status" value="1"/>
</dbReference>
<dbReference type="Pfam" id="PF13649">
    <property type="entry name" value="Methyltransf_25"/>
    <property type="match status" value="1"/>
</dbReference>
<organism evidence="3 4">
    <name type="scientific">Paenibacillus aestuarii</name>
    <dbReference type="NCBI Taxonomy" id="516965"/>
    <lineage>
        <taxon>Bacteria</taxon>
        <taxon>Bacillati</taxon>
        <taxon>Bacillota</taxon>
        <taxon>Bacilli</taxon>
        <taxon>Bacillales</taxon>
        <taxon>Paenibacillaceae</taxon>
        <taxon>Paenibacillus</taxon>
    </lineage>
</organism>
<comment type="caution">
    <text evidence="3">The sequence shown here is derived from an EMBL/GenBank/DDBJ whole genome shotgun (WGS) entry which is preliminary data.</text>
</comment>
<evidence type="ECO:0000313" key="4">
    <source>
        <dbReference type="Proteomes" id="UP001596044"/>
    </source>
</evidence>
<dbReference type="EC" id="2.1.1.64" evidence="3"/>
<gene>
    <name evidence="3" type="ORF">ACFPOG_30485</name>
</gene>
<dbReference type="InterPro" id="IPR029063">
    <property type="entry name" value="SAM-dependent_MTases_sf"/>
</dbReference>
<dbReference type="GO" id="GO:0032259">
    <property type="term" value="P:methylation"/>
    <property type="evidence" value="ECO:0007669"/>
    <property type="project" value="UniProtKB-KW"/>
</dbReference>
<accession>A0ABW0KIH9</accession>
<dbReference type="Proteomes" id="UP001596044">
    <property type="component" value="Unassembled WGS sequence"/>
</dbReference>
<evidence type="ECO:0000259" key="2">
    <source>
        <dbReference type="Pfam" id="PF13649"/>
    </source>
</evidence>
<dbReference type="CDD" id="cd02440">
    <property type="entry name" value="AdoMet_MTases"/>
    <property type="match status" value="1"/>
</dbReference>
<evidence type="ECO:0000313" key="3">
    <source>
        <dbReference type="EMBL" id="MFC5452537.1"/>
    </source>
</evidence>
<name>A0ABW0KIH9_9BACL</name>
<dbReference type="RefSeq" id="WP_270880760.1">
    <property type="nucleotide sequence ID" value="NZ_JAQFVF010000038.1"/>
</dbReference>
<dbReference type="Gene3D" id="3.40.50.150">
    <property type="entry name" value="Vaccinia Virus protein VP39"/>
    <property type="match status" value="1"/>
</dbReference>
<protein>
    <submittedName>
        <fullName evidence="3">Class I SAM-dependent methyltransferase</fullName>
        <ecNumber evidence="3">2.1.1.222</ecNumber>
        <ecNumber evidence="3">2.1.1.64</ecNumber>
    </submittedName>
</protein>
<feature type="domain" description="Methyltransferase" evidence="2">
    <location>
        <begin position="58"/>
        <end position="151"/>
    </location>
</feature>
<dbReference type="GO" id="GO:0061542">
    <property type="term" value="F:3-demethylubiquinol 3-O-methyltransferase activity"/>
    <property type="evidence" value="ECO:0007669"/>
    <property type="project" value="UniProtKB-EC"/>
</dbReference>
<proteinExistence type="predicted"/>
<dbReference type="InterPro" id="IPR041698">
    <property type="entry name" value="Methyltransf_25"/>
</dbReference>
<dbReference type="EC" id="2.1.1.222" evidence="3"/>
<keyword evidence="4" id="KW-1185">Reference proteome</keyword>
<keyword evidence="1 3" id="KW-0808">Transferase</keyword>
<evidence type="ECO:0000256" key="1">
    <source>
        <dbReference type="ARBA" id="ARBA00022679"/>
    </source>
</evidence>
<sequence length="272" mass="30675">MNNLTDYTKSNRVHWNARTAVNAASAARYDIEGLKAGKSTLTPIEHEELRDLPGKSLLHLQCHFGLDTLSLARLGAHVTGVDFSEDAIAIAERLSQETGLNARFLCSDIYGLPQVLEDTFDIVFTSGGVLFWLSDLDRWAKIIAHFLKPGGVLYLQEEHPFLNVFDDAADVTDLHTRYPYFHTEQPLKIEGLLPYSDPATDQRTVEYVWSYSFSDILNALIGAGLRLDYLHEFSHGGNRRFPFMAQGEDGRWRWNDATNNIPLTFSLQATKV</sequence>
<dbReference type="PANTHER" id="PTHR43861">
    <property type="entry name" value="TRANS-ACONITATE 2-METHYLTRANSFERASE-RELATED"/>
    <property type="match status" value="1"/>
</dbReference>
<reference evidence="4" key="1">
    <citation type="journal article" date="2019" name="Int. J. Syst. Evol. Microbiol.">
        <title>The Global Catalogue of Microorganisms (GCM) 10K type strain sequencing project: providing services to taxonomists for standard genome sequencing and annotation.</title>
        <authorList>
            <consortium name="The Broad Institute Genomics Platform"/>
            <consortium name="The Broad Institute Genome Sequencing Center for Infectious Disease"/>
            <person name="Wu L."/>
            <person name="Ma J."/>
        </authorList>
    </citation>
    <scope>NUCLEOTIDE SEQUENCE [LARGE SCALE GENOMIC DNA]</scope>
    <source>
        <strain evidence="4">KACC 11904</strain>
    </source>
</reference>
<dbReference type="EMBL" id="JBHSMJ010000054">
    <property type="protein sequence ID" value="MFC5452537.1"/>
    <property type="molecule type" value="Genomic_DNA"/>
</dbReference>
<dbReference type="GO" id="GO:0102208">
    <property type="term" value="F:2-polyprenyl-6-hydroxyphenol methylase activity"/>
    <property type="evidence" value="ECO:0007669"/>
    <property type="project" value="UniProtKB-EC"/>
</dbReference>